<dbReference type="PANTHER" id="PTHR19338:SF66">
    <property type="entry name" value="NB-ARC DOMAIN-CONTAINING PROTEIN"/>
    <property type="match status" value="1"/>
</dbReference>
<protein>
    <submittedName>
        <fullName evidence="6">Disease resistance protein RPP8, putative</fullName>
        <ecNumber evidence="6">3.1.3.16</ecNumber>
    </submittedName>
</protein>
<evidence type="ECO:0000256" key="1">
    <source>
        <dbReference type="ARBA" id="ARBA00022737"/>
    </source>
</evidence>
<keyword evidence="6" id="KW-0378">Hydrolase</keyword>
<dbReference type="eggNOG" id="KOG4658">
    <property type="taxonomic scope" value="Eukaryota"/>
</dbReference>
<dbReference type="PANTHER" id="PTHR19338">
    <property type="entry name" value="TRANSLOCASE OF INNER MITOCHONDRIAL MEMBRANE 13 HOMOLOG"/>
    <property type="match status" value="1"/>
</dbReference>
<sequence length="347" mass="39400">MVDAAVSFCLERIADFLLDETQSLINVHENVEEMKTELELLQAFLKDAEAKEDYDERVRLCNSMIKDVVCDAEDCIETFALERQSTIGGNINPILRYKLKSDVDALTLRISKLKKNLENYGVNNLVGMVKSSDPNRRQLLKSYSHIPELDVVGLEKDTDNLVEKLVSNSNECPVVSICGMGGLGKTTLAKQVYHHLSVKNHFTFCIWVYVSQECKKREIWEKILFKLTSPDKKKREEIAEMKDEGLAKVVYGQLGSQKCLVVLDDIWEIADWKCLSPAFPLQTTESMILLTSRSKELAISVHSRGFVFEPQILDEADSWKLFQKKISSGDPPLSTGFDQQTFLHKLS</sequence>
<dbReference type="EC" id="3.1.3.16" evidence="6"/>
<evidence type="ECO:0000259" key="4">
    <source>
        <dbReference type="Pfam" id="PF00931"/>
    </source>
</evidence>
<proteinExistence type="predicted"/>
<dbReference type="FunFam" id="3.40.50.300:FF:001091">
    <property type="entry name" value="Probable disease resistance protein At1g61300"/>
    <property type="match status" value="1"/>
</dbReference>
<evidence type="ECO:0000259" key="5">
    <source>
        <dbReference type="Pfam" id="PF18052"/>
    </source>
</evidence>
<dbReference type="Gene3D" id="3.40.50.300">
    <property type="entry name" value="P-loop containing nucleotide triphosphate hydrolases"/>
    <property type="match status" value="1"/>
</dbReference>
<keyword evidence="7" id="KW-1185">Reference proteome</keyword>
<dbReference type="CDD" id="cd14798">
    <property type="entry name" value="RX-CC_like"/>
    <property type="match status" value="1"/>
</dbReference>
<name>B9REJ5_RICCO</name>
<keyword evidence="1" id="KW-0677">Repeat</keyword>
<reference evidence="7" key="1">
    <citation type="journal article" date="2010" name="Nat. Biotechnol.">
        <title>Draft genome sequence of the oilseed species Ricinus communis.</title>
        <authorList>
            <person name="Chan A.P."/>
            <person name="Crabtree J."/>
            <person name="Zhao Q."/>
            <person name="Lorenzi H."/>
            <person name="Orvis J."/>
            <person name="Puiu D."/>
            <person name="Melake-Berhan A."/>
            <person name="Jones K.M."/>
            <person name="Redman J."/>
            <person name="Chen G."/>
            <person name="Cahoon E.B."/>
            <person name="Gedil M."/>
            <person name="Stanke M."/>
            <person name="Haas B.J."/>
            <person name="Wortman J.R."/>
            <person name="Fraser-Liggett C.M."/>
            <person name="Ravel J."/>
            <person name="Rabinowicz P.D."/>
        </authorList>
    </citation>
    <scope>NUCLEOTIDE SEQUENCE [LARGE SCALE GENOMIC DNA]</scope>
    <source>
        <strain evidence="7">cv. Hale</strain>
    </source>
</reference>
<dbReference type="GO" id="GO:0004722">
    <property type="term" value="F:protein serine/threonine phosphatase activity"/>
    <property type="evidence" value="ECO:0007669"/>
    <property type="project" value="UniProtKB-EC"/>
</dbReference>
<dbReference type="GO" id="GO:0006952">
    <property type="term" value="P:defense response"/>
    <property type="evidence" value="ECO:0007669"/>
    <property type="project" value="UniProtKB-KW"/>
</dbReference>
<feature type="domain" description="Disease resistance N-terminal" evidence="5">
    <location>
        <begin position="5"/>
        <end position="84"/>
    </location>
</feature>
<dbReference type="GO" id="GO:0043531">
    <property type="term" value="F:ADP binding"/>
    <property type="evidence" value="ECO:0007669"/>
    <property type="project" value="InterPro"/>
</dbReference>
<dbReference type="InterPro" id="IPR038005">
    <property type="entry name" value="RX-like_CC"/>
</dbReference>
<dbReference type="InterPro" id="IPR027417">
    <property type="entry name" value="P-loop_NTPase"/>
</dbReference>
<dbReference type="Pfam" id="PF18052">
    <property type="entry name" value="Rx_N"/>
    <property type="match status" value="1"/>
</dbReference>
<dbReference type="Proteomes" id="UP000008311">
    <property type="component" value="Unassembled WGS sequence"/>
</dbReference>
<keyword evidence="3" id="KW-0611">Plant defense</keyword>
<dbReference type="InterPro" id="IPR002182">
    <property type="entry name" value="NB-ARC"/>
</dbReference>
<dbReference type="SUPFAM" id="SSF52540">
    <property type="entry name" value="P-loop containing nucleoside triphosphate hydrolases"/>
    <property type="match status" value="1"/>
</dbReference>
<dbReference type="EMBL" id="EQ973776">
    <property type="protein sequence ID" value="EEF50198.1"/>
    <property type="molecule type" value="Genomic_DNA"/>
</dbReference>
<evidence type="ECO:0000256" key="2">
    <source>
        <dbReference type="ARBA" id="ARBA00022741"/>
    </source>
</evidence>
<dbReference type="Pfam" id="PF00931">
    <property type="entry name" value="NB-ARC"/>
    <property type="match status" value="1"/>
</dbReference>
<keyword evidence="2" id="KW-0547">Nucleotide-binding</keyword>
<feature type="domain" description="NB-ARC" evidence="4">
    <location>
        <begin position="155"/>
        <end position="326"/>
    </location>
</feature>
<dbReference type="InParanoid" id="B9REJ5"/>
<gene>
    <name evidence="6" type="ORF">RCOM_1772130</name>
</gene>
<evidence type="ECO:0000313" key="7">
    <source>
        <dbReference type="Proteomes" id="UP000008311"/>
    </source>
</evidence>
<evidence type="ECO:0000313" key="6">
    <source>
        <dbReference type="EMBL" id="EEF50198.1"/>
    </source>
</evidence>
<dbReference type="InterPro" id="IPR041118">
    <property type="entry name" value="Rx_N"/>
</dbReference>
<evidence type="ECO:0000256" key="3">
    <source>
        <dbReference type="ARBA" id="ARBA00022821"/>
    </source>
</evidence>
<organism evidence="6 7">
    <name type="scientific">Ricinus communis</name>
    <name type="common">Castor bean</name>
    <dbReference type="NCBI Taxonomy" id="3988"/>
    <lineage>
        <taxon>Eukaryota</taxon>
        <taxon>Viridiplantae</taxon>
        <taxon>Streptophyta</taxon>
        <taxon>Embryophyta</taxon>
        <taxon>Tracheophyta</taxon>
        <taxon>Spermatophyta</taxon>
        <taxon>Magnoliopsida</taxon>
        <taxon>eudicotyledons</taxon>
        <taxon>Gunneridae</taxon>
        <taxon>Pentapetalae</taxon>
        <taxon>rosids</taxon>
        <taxon>fabids</taxon>
        <taxon>Malpighiales</taxon>
        <taxon>Euphorbiaceae</taxon>
        <taxon>Acalyphoideae</taxon>
        <taxon>Acalypheae</taxon>
        <taxon>Ricinus</taxon>
    </lineage>
</organism>
<dbReference type="PRINTS" id="PR00364">
    <property type="entry name" value="DISEASERSIST"/>
</dbReference>
<accession>B9REJ5</accession>
<dbReference type="AlphaFoldDB" id="B9REJ5"/>
<dbReference type="Gene3D" id="1.20.5.4130">
    <property type="match status" value="1"/>
</dbReference>